<dbReference type="GO" id="GO:0030170">
    <property type="term" value="F:pyridoxal phosphate binding"/>
    <property type="evidence" value="ECO:0007669"/>
    <property type="project" value="InterPro"/>
</dbReference>
<evidence type="ECO:0000256" key="3">
    <source>
        <dbReference type="ARBA" id="ARBA00023015"/>
    </source>
</evidence>
<dbReference type="InterPro" id="IPR051446">
    <property type="entry name" value="HTH_trans_reg/aminotransferase"/>
</dbReference>
<dbReference type="CDD" id="cd07377">
    <property type="entry name" value="WHTH_GntR"/>
    <property type="match status" value="1"/>
</dbReference>
<dbReference type="InterPro" id="IPR004839">
    <property type="entry name" value="Aminotransferase_I/II_large"/>
</dbReference>
<gene>
    <name evidence="8" type="ORF">SAMN05428964_1011814</name>
    <name evidence="7" type="ORF">TH44_06825</name>
</gene>
<dbReference type="Gene3D" id="1.10.10.10">
    <property type="entry name" value="Winged helix-like DNA-binding domain superfamily/Winged helix DNA-binding domain"/>
    <property type="match status" value="1"/>
</dbReference>
<dbReference type="RefSeq" id="WP_062958660.1">
    <property type="nucleotide sequence ID" value="NZ_JPWJ01000002.1"/>
</dbReference>
<dbReference type="EMBL" id="OBMM01000001">
    <property type="protein sequence ID" value="SOB96228.1"/>
    <property type="molecule type" value="Genomic_DNA"/>
</dbReference>
<organism evidence="7 10">
    <name type="scientific">Thalassospira xiamenensis</name>
    <dbReference type="NCBI Taxonomy" id="220697"/>
    <lineage>
        <taxon>Bacteria</taxon>
        <taxon>Pseudomonadati</taxon>
        <taxon>Pseudomonadota</taxon>
        <taxon>Alphaproteobacteria</taxon>
        <taxon>Rhodospirillales</taxon>
        <taxon>Thalassospiraceae</taxon>
        <taxon>Thalassospira</taxon>
    </lineage>
</organism>
<dbReference type="SUPFAM" id="SSF46785">
    <property type="entry name" value="Winged helix' DNA-binding domain"/>
    <property type="match status" value="1"/>
</dbReference>
<evidence type="ECO:0000313" key="8">
    <source>
        <dbReference type="EMBL" id="SOB96228.1"/>
    </source>
</evidence>
<dbReference type="InterPro" id="IPR000524">
    <property type="entry name" value="Tscrpt_reg_HTH_GntR"/>
</dbReference>
<dbReference type="Proteomes" id="UP000219068">
    <property type="component" value="Unassembled WGS sequence"/>
</dbReference>
<sequence>MWLPNIDLSGDTGPKYKALVEAIITDIEAGRLRHDVRMPTHRELAYRLHVSVQTVSAAYKEVERQGYLRSERRRGTFVQARLTDRASTFILDNRQPDLIDLSIVRTAYTDFHNDLSRQIHSRLAEETHHNWMESCRPVAGFEYHREIGSKWLESMGISADLPNILITNGAAQGVFTALATVVQPDDVVLTESLTDHGVIGTASILRFKLGALPTDDEGILPDAFERECRARHIRALVVTPIYTNPTNCLMGLERRKRIAEIAEHYGVYVIEDDVYRPLLEQNLPPITSFLPRLGFHVSSLTKIVMPGLRTGFLIVPQHLSIRASSVLRVTGWMGTPLMAEIGARWIADGTVDQAVTVQRALMRERQTLVAEILGDAVVRHHPTSLSAWVRIPHHWQEEWFASELRKNGVAVTISDPFMTVKVPRPNAIRICVGGAVDTPSLHHGLMQIRHTMEQMPGVHAFDVMY</sequence>
<evidence type="ECO:0000256" key="5">
    <source>
        <dbReference type="ARBA" id="ARBA00023163"/>
    </source>
</evidence>
<dbReference type="Gene3D" id="3.40.640.10">
    <property type="entry name" value="Type I PLP-dependent aspartate aminotransferase-like (Major domain)"/>
    <property type="match status" value="1"/>
</dbReference>
<keyword evidence="5" id="KW-0804">Transcription</keyword>
<dbReference type="PANTHER" id="PTHR46577:SF1">
    <property type="entry name" value="HTH-TYPE TRANSCRIPTIONAL REGULATORY PROTEIN GABR"/>
    <property type="match status" value="1"/>
</dbReference>
<keyword evidence="3" id="KW-0805">Transcription regulation</keyword>
<dbReference type="Pfam" id="PF00392">
    <property type="entry name" value="GntR"/>
    <property type="match status" value="1"/>
</dbReference>
<evidence type="ECO:0000313" key="7">
    <source>
        <dbReference type="EMBL" id="RCK52114.1"/>
    </source>
</evidence>
<evidence type="ECO:0000313" key="10">
    <source>
        <dbReference type="Proteomes" id="UP000252266"/>
    </source>
</evidence>
<dbReference type="PANTHER" id="PTHR46577">
    <property type="entry name" value="HTH-TYPE TRANSCRIPTIONAL REGULATORY PROTEIN GABR"/>
    <property type="match status" value="1"/>
</dbReference>
<dbReference type="Pfam" id="PF00155">
    <property type="entry name" value="Aminotran_1_2"/>
    <property type="match status" value="1"/>
</dbReference>
<evidence type="ECO:0000256" key="4">
    <source>
        <dbReference type="ARBA" id="ARBA00023125"/>
    </source>
</evidence>
<dbReference type="Proteomes" id="UP000252266">
    <property type="component" value="Unassembled WGS sequence"/>
</dbReference>
<dbReference type="CDD" id="cd00609">
    <property type="entry name" value="AAT_like"/>
    <property type="match status" value="1"/>
</dbReference>
<dbReference type="EMBL" id="JPWJ01000002">
    <property type="protein sequence ID" value="RCK52114.1"/>
    <property type="molecule type" value="Genomic_DNA"/>
</dbReference>
<dbReference type="PROSITE" id="PS50949">
    <property type="entry name" value="HTH_GNTR"/>
    <property type="match status" value="1"/>
</dbReference>
<dbReference type="InterPro" id="IPR036390">
    <property type="entry name" value="WH_DNA-bd_sf"/>
</dbReference>
<evidence type="ECO:0000313" key="9">
    <source>
        <dbReference type="Proteomes" id="UP000219068"/>
    </source>
</evidence>
<reference evidence="8 9" key="2">
    <citation type="submission" date="2017-08" db="EMBL/GenBank/DDBJ databases">
        <authorList>
            <person name="de Groot N.N."/>
        </authorList>
    </citation>
    <scope>NUCLEOTIDE SEQUENCE [LARGE SCALE GENOMIC DNA]</scope>
    <source>
        <strain evidence="8 9">USBA 78</strain>
    </source>
</reference>
<evidence type="ECO:0000256" key="1">
    <source>
        <dbReference type="ARBA" id="ARBA00005384"/>
    </source>
</evidence>
<evidence type="ECO:0000256" key="2">
    <source>
        <dbReference type="ARBA" id="ARBA00022898"/>
    </source>
</evidence>
<proteinExistence type="inferred from homology"/>
<protein>
    <submittedName>
        <fullName evidence="7">GntR family transcriptional regulator</fullName>
    </submittedName>
    <submittedName>
        <fullName evidence="8">Transcriptional regulator, GntR family</fullName>
    </submittedName>
</protein>
<name>A0A154KXU5_9PROT</name>
<comment type="similarity">
    <text evidence="1">In the C-terminal section; belongs to the class-I pyridoxal-phosphate-dependent aminotransferase family.</text>
</comment>
<feature type="domain" description="HTH gntR-type" evidence="6">
    <location>
        <begin position="13"/>
        <end position="81"/>
    </location>
</feature>
<keyword evidence="4" id="KW-0238">DNA-binding</keyword>
<keyword evidence="2" id="KW-0663">Pyridoxal phosphate</keyword>
<dbReference type="InterPro" id="IPR015422">
    <property type="entry name" value="PyrdxlP-dep_Trfase_small"/>
</dbReference>
<dbReference type="InterPro" id="IPR015421">
    <property type="entry name" value="PyrdxlP-dep_Trfase_major"/>
</dbReference>
<dbReference type="Gene3D" id="3.90.1150.10">
    <property type="entry name" value="Aspartate Aminotransferase, domain 1"/>
    <property type="match status" value="1"/>
</dbReference>
<dbReference type="SUPFAM" id="SSF53383">
    <property type="entry name" value="PLP-dependent transferases"/>
    <property type="match status" value="1"/>
</dbReference>
<reference evidence="7 10" key="1">
    <citation type="submission" date="2014-07" db="EMBL/GenBank/DDBJ databases">
        <title>Draft genome sequence of Thalassospira xiamenensis IB13.</title>
        <authorList>
            <person name="Lai Q."/>
            <person name="Shao Z."/>
        </authorList>
    </citation>
    <scope>NUCLEOTIDE SEQUENCE [LARGE SCALE GENOMIC DNA]</scope>
    <source>
        <strain evidence="7 10">IB13</strain>
    </source>
</reference>
<dbReference type="GO" id="GO:0003677">
    <property type="term" value="F:DNA binding"/>
    <property type="evidence" value="ECO:0007669"/>
    <property type="project" value="UniProtKB-KW"/>
</dbReference>
<dbReference type="AlphaFoldDB" id="A0A154KXU5"/>
<dbReference type="InterPro" id="IPR036388">
    <property type="entry name" value="WH-like_DNA-bd_sf"/>
</dbReference>
<dbReference type="InterPro" id="IPR015424">
    <property type="entry name" value="PyrdxlP-dep_Trfase"/>
</dbReference>
<dbReference type="SMART" id="SM00345">
    <property type="entry name" value="HTH_GNTR"/>
    <property type="match status" value="1"/>
</dbReference>
<evidence type="ECO:0000259" key="6">
    <source>
        <dbReference type="PROSITE" id="PS50949"/>
    </source>
</evidence>
<dbReference type="GO" id="GO:0003700">
    <property type="term" value="F:DNA-binding transcription factor activity"/>
    <property type="evidence" value="ECO:0007669"/>
    <property type="project" value="InterPro"/>
</dbReference>
<accession>A0A154KXU5</accession>